<evidence type="ECO:0000313" key="3">
    <source>
        <dbReference type="Proteomes" id="UP001161017"/>
    </source>
</evidence>
<comment type="caution">
    <text evidence="2">The sequence shown here is derived from an EMBL/GenBank/DDBJ whole genome shotgun (WGS) entry which is preliminary data.</text>
</comment>
<evidence type="ECO:0000313" key="2">
    <source>
        <dbReference type="EMBL" id="MDI1490883.1"/>
    </source>
</evidence>
<sequence>MSAHPTQERSTPTSTIFHRQTPFTEHRAQVEVLCNSLWPASRLVIERLHRGAYSGMVGIKVRSEESSGNPGDEEQLILRAPKHAWEVDLRTEVATLLYVRQHAADIPIPHIKAFDLTDNNPLNSLYSVQTRLPGMSLREVYPKLSHNQNIILVKEVCKIILGLQTVTQPFPGLIQLKSSDGAGSGFSVRPIDLKSTFATGLTERPQEILKWEPKADDAYDFFTVQFGRWLAQELLRDPRRIAYRDYQTRFMEAARQMNGMGFFEGQGNCLCHLGLYARNILVLPGDEHDTVQVTGVLGWDSAVVAPKFVSCAMPWWLWQCDPDENGSTWEELDGALTSEEPNSPQALELMITFAEAIGDDFMTSAFKPQFRLARQLFRFAVGGLQCKEDYIAADKFLRNWKEFFDGLTKEAEGEGIEGGSETGSFGS</sequence>
<feature type="domain" description="Aminoglycoside phosphotransferase" evidence="1">
    <location>
        <begin position="74"/>
        <end position="307"/>
    </location>
</feature>
<name>A0AA43QU19_9LECA</name>
<dbReference type="InterPro" id="IPR051678">
    <property type="entry name" value="AGP_Transferase"/>
</dbReference>
<dbReference type="InterPro" id="IPR002575">
    <property type="entry name" value="Aminoglycoside_PTrfase"/>
</dbReference>
<organism evidence="2 3">
    <name type="scientific">Ramalina farinacea</name>
    <dbReference type="NCBI Taxonomy" id="258253"/>
    <lineage>
        <taxon>Eukaryota</taxon>
        <taxon>Fungi</taxon>
        <taxon>Dikarya</taxon>
        <taxon>Ascomycota</taxon>
        <taxon>Pezizomycotina</taxon>
        <taxon>Lecanoromycetes</taxon>
        <taxon>OSLEUM clade</taxon>
        <taxon>Lecanoromycetidae</taxon>
        <taxon>Lecanorales</taxon>
        <taxon>Lecanorineae</taxon>
        <taxon>Ramalinaceae</taxon>
        <taxon>Ramalina</taxon>
    </lineage>
</organism>
<accession>A0AA43QU19</accession>
<evidence type="ECO:0000259" key="1">
    <source>
        <dbReference type="Pfam" id="PF01636"/>
    </source>
</evidence>
<dbReference type="EMBL" id="JAPUFD010000013">
    <property type="protein sequence ID" value="MDI1490883.1"/>
    <property type="molecule type" value="Genomic_DNA"/>
</dbReference>
<dbReference type="InterPro" id="IPR011009">
    <property type="entry name" value="Kinase-like_dom_sf"/>
</dbReference>
<dbReference type="AlphaFoldDB" id="A0AA43QU19"/>
<dbReference type="PANTHER" id="PTHR21310:SF56">
    <property type="entry name" value="AMINOGLYCOSIDE PHOSPHOTRANSFERASE DOMAIN-CONTAINING PROTEIN"/>
    <property type="match status" value="1"/>
</dbReference>
<keyword evidence="3" id="KW-1185">Reference proteome</keyword>
<protein>
    <recommendedName>
        <fullName evidence="1">Aminoglycoside phosphotransferase domain-containing protein</fullName>
    </recommendedName>
</protein>
<proteinExistence type="predicted"/>
<gene>
    <name evidence="2" type="ORF">OHK93_002088</name>
</gene>
<dbReference type="Pfam" id="PF01636">
    <property type="entry name" value="APH"/>
    <property type="match status" value="1"/>
</dbReference>
<dbReference type="PANTHER" id="PTHR21310">
    <property type="entry name" value="AMINOGLYCOSIDE PHOSPHOTRANSFERASE-RELATED-RELATED"/>
    <property type="match status" value="1"/>
</dbReference>
<dbReference type="SUPFAM" id="SSF56112">
    <property type="entry name" value="Protein kinase-like (PK-like)"/>
    <property type="match status" value="1"/>
</dbReference>
<dbReference type="Proteomes" id="UP001161017">
    <property type="component" value="Unassembled WGS sequence"/>
</dbReference>
<reference evidence="2" key="1">
    <citation type="journal article" date="2023" name="Genome Biol. Evol.">
        <title>First Whole Genome Sequence and Flow Cytometry Genome Size Data for the Lichen-Forming Fungus Ramalina farinacea (Ascomycota).</title>
        <authorList>
            <person name="Llewellyn T."/>
            <person name="Mian S."/>
            <person name="Hill R."/>
            <person name="Leitch I.J."/>
            <person name="Gaya E."/>
        </authorList>
    </citation>
    <scope>NUCLEOTIDE SEQUENCE</scope>
    <source>
        <strain evidence="2">LIQ254RAFAR</strain>
    </source>
</reference>